<dbReference type="PANTHER" id="PTHR43289">
    <property type="entry name" value="MITOGEN-ACTIVATED PROTEIN KINASE KINASE KINASE 20-RELATED"/>
    <property type="match status" value="1"/>
</dbReference>
<dbReference type="Gene3D" id="3.30.200.20">
    <property type="entry name" value="Phosphorylase Kinase, domain 1"/>
    <property type="match status" value="1"/>
</dbReference>
<evidence type="ECO:0000313" key="13">
    <source>
        <dbReference type="Proteomes" id="UP000309215"/>
    </source>
</evidence>
<accession>A0A4U1JB77</accession>
<dbReference type="PROSITE" id="PS50110">
    <property type="entry name" value="RESPONSE_REGULATORY"/>
    <property type="match status" value="1"/>
</dbReference>
<dbReference type="GO" id="GO:0009190">
    <property type="term" value="P:cyclic nucleotide biosynthetic process"/>
    <property type="evidence" value="ECO:0007669"/>
    <property type="project" value="InterPro"/>
</dbReference>
<dbReference type="OrthoDB" id="9801841at2"/>
<dbReference type="Pfam" id="PF00072">
    <property type="entry name" value="Response_reg"/>
    <property type="match status" value="1"/>
</dbReference>
<dbReference type="Pfam" id="PF00069">
    <property type="entry name" value="Pkinase"/>
    <property type="match status" value="1"/>
</dbReference>
<gene>
    <name evidence="12" type="ORF">E8A74_19160</name>
</gene>
<keyword evidence="6" id="KW-0597">Phosphoprotein</keyword>
<dbReference type="InterPro" id="IPR008271">
    <property type="entry name" value="Ser/Thr_kinase_AS"/>
</dbReference>
<evidence type="ECO:0000256" key="6">
    <source>
        <dbReference type="PROSITE-ProRule" id="PRU00169"/>
    </source>
</evidence>
<dbReference type="InterPro" id="IPR029787">
    <property type="entry name" value="Nucleotide_cyclase"/>
</dbReference>
<evidence type="ECO:0000259" key="10">
    <source>
        <dbReference type="PROSITE" id="PS50110"/>
    </source>
</evidence>
<dbReference type="SUPFAM" id="SSF52172">
    <property type="entry name" value="CheY-like"/>
    <property type="match status" value="1"/>
</dbReference>
<dbReference type="GO" id="GO:0016020">
    <property type="term" value="C:membrane"/>
    <property type="evidence" value="ECO:0007669"/>
    <property type="project" value="UniProtKB-SubCell"/>
</dbReference>
<dbReference type="InterPro" id="IPR017441">
    <property type="entry name" value="Protein_kinase_ATP_BS"/>
</dbReference>
<evidence type="ECO:0000256" key="3">
    <source>
        <dbReference type="ARBA" id="ARBA00022741"/>
    </source>
</evidence>
<dbReference type="PROSITE" id="PS50011">
    <property type="entry name" value="PROTEIN_KINASE_DOM"/>
    <property type="match status" value="1"/>
</dbReference>
<dbReference type="GO" id="GO:0000160">
    <property type="term" value="P:phosphorelay signal transduction system"/>
    <property type="evidence" value="ECO:0007669"/>
    <property type="project" value="InterPro"/>
</dbReference>
<dbReference type="Gene3D" id="3.30.70.1230">
    <property type="entry name" value="Nucleotide cyclase"/>
    <property type="match status" value="1"/>
</dbReference>
<keyword evidence="2" id="KW-0808">Transferase</keyword>
<feature type="region of interest" description="Disordered" evidence="8">
    <location>
        <begin position="633"/>
        <end position="667"/>
    </location>
</feature>
<feature type="binding site" evidence="7">
    <location>
        <position position="39"/>
    </location>
    <ligand>
        <name>ATP</name>
        <dbReference type="ChEBI" id="CHEBI:30616"/>
    </ligand>
</feature>
<evidence type="ECO:0000256" key="2">
    <source>
        <dbReference type="ARBA" id="ARBA00022679"/>
    </source>
</evidence>
<dbReference type="PROSITE" id="PS00108">
    <property type="entry name" value="PROTEIN_KINASE_ST"/>
    <property type="match status" value="1"/>
</dbReference>
<evidence type="ECO:0000313" key="12">
    <source>
        <dbReference type="EMBL" id="TKD06627.1"/>
    </source>
</evidence>
<proteinExistence type="predicted"/>
<dbReference type="SMART" id="SM00448">
    <property type="entry name" value="REC"/>
    <property type="match status" value="1"/>
</dbReference>
<evidence type="ECO:0000256" key="1">
    <source>
        <dbReference type="ARBA" id="ARBA00004167"/>
    </source>
</evidence>
<dbReference type="InterPro" id="IPR011006">
    <property type="entry name" value="CheY-like_superfamily"/>
</dbReference>
<evidence type="ECO:0000256" key="7">
    <source>
        <dbReference type="PROSITE-ProRule" id="PRU10141"/>
    </source>
</evidence>
<dbReference type="CDD" id="cd07302">
    <property type="entry name" value="CHD"/>
    <property type="match status" value="1"/>
</dbReference>
<dbReference type="InterPro" id="IPR000719">
    <property type="entry name" value="Prot_kinase_dom"/>
</dbReference>
<dbReference type="SUPFAM" id="SSF55073">
    <property type="entry name" value="Nucleotide cyclase"/>
    <property type="match status" value="1"/>
</dbReference>
<comment type="subcellular location">
    <subcellularLocation>
        <location evidence="1">Membrane</location>
        <topology evidence="1">Single-pass membrane protein</topology>
    </subcellularLocation>
</comment>
<protein>
    <submittedName>
        <fullName evidence="12">Response regulator</fullName>
    </submittedName>
</protein>
<feature type="domain" description="Response regulatory" evidence="10">
    <location>
        <begin position="290"/>
        <end position="409"/>
    </location>
</feature>
<dbReference type="Gene3D" id="1.10.510.10">
    <property type="entry name" value="Transferase(Phosphotransferase) domain 1"/>
    <property type="match status" value="1"/>
</dbReference>
<dbReference type="CDD" id="cd17536">
    <property type="entry name" value="REC_YesN-like"/>
    <property type="match status" value="1"/>
</dbReference>
<dbReference type="AlphaFoldDB" id="A0A4U1JB77"/>
<keyword evidence="5 7" id="KW-0067">ATP-binding</keyword>
<dbReference type="Pfam" id="PF00211">
    <property type="entry name" value="Guanylate_cyc"/>
    <property type="match status" value="1"/>
</dbReference>
<feature type="modified residue" description="4-aspartylphosphate" evidence="6">
    <location>
        <position position="344"/>
    </location>
</feature>
<dbReference type="InterPro" id="IPR001054">
    <property type="entry name" value="A/G_cyclase"/>
</dbReference>
<dbReference type="PROSITE" id="PS00107">
    <property type="entry name" value="PROTEIN_KINASE_ATP"/>
    <property type="match status" value="1"/>
</dbReference>
<name>A0A4U1JB77_9BACT</name>
<dbReference type="InterPro" id="IPR001789">
    <property type="entry name" value="Sig_transdc_resp-reg_receiver"/>
</dbReference>
<sequence>MSHRLIAGKYELVRQIGRGAMGYIWEGLDLHLRRRVALKLMSPDHVASTTARTRFDREAKAIAQLRNQHVVQIYDYGIDEGSPYIVMELLEGEDFESRLERIERLPLSALVPIVTQAALGLAAAHAKGIVHRDFKPANVFMSRGEANETVKILDFGVVSMLTSEEDATEDELQLTHAGSIVGTPLYMSPEQIRCGAVDLRSDLWSLAVLAYRALTGQHPFPGQWLGMLMVRICTDPFPPPSTYLKELTPEVDRFFERALAKDPDKRFRSAREFASAFAALAEHNQPGTAKILVVDDEPDVPHLIKQRFRQQIKKEVYTFVFATNGESALEELRKHGDIDVVLTDINMPGMDGLTFLSRVGDVNPLVRTIIVSAYGDMSNIRTAMNRGAFDFLVKPIDFKDLEVTIEKTLKHVTELRTNARSSEENSVLRMFVSPSLVDRLRSASSFGAIDTWQGTVVFIDVAGFHASSKSQEPNERVRTLNANFEVIVPAVTNRGGVVDKFLGDAVMATFRGDHHVTRALEASLDVRMQLRTLALRAGQDSPFALGVSIGVATGDMLSGEIGSKAFGRLDYTIVGEVPRAAAMLQAAATKNQILMNRGAFDVAKDSFDCVPVHPATSEPLEAFELVRRAGGDTIGGRGGPNSMAETIDLTGGPPGGNAATGGGSPLI</sequence>
<evidence type="ECO:0000259" key="9">
    <source>
        <dbReference type="PROSITE" id="PS50011"/>
    </source>
</evidence>
<dbReference type="EMBL" id="SSMQ01000018">
    <property type="protein sequence ID" value="TKD06627.1"/>
    <property type="molecule type" value="Genomic_DNA"/>
</dbReference>
<dbReference type="GO" id="GO:0004016">
    <property type="term" value="F:adenylate cyclase activity"/>
    <property type="evidence" value="ECO:0007669"/>
    <property type="project" value="UniProtKB-ARBA"/>
</dbReference>
<keyword evidence="3 7" id="KW-0547">Nucleotide-binding</keyword>
<feature type="domain" description="Protein kinase" evidence="9">
    <location>
        <begin position="10"/>
        <end position="278"/>
    </location>
</feature>
<reference evidence="12 13" key="1">
    <citation type="submission" date="2019-04" db="EMBL/GenBank/DDBJ databases">
        <authorList>
            <person name="Li Y."/>
            <person name="Wang J."/>
        </authorList>
    </citation>
    <scope>NUCLEOTIDE SEQUENCE [LARGE SCALE GENOMIC DNA]</scope>
    <source>
        <strain evidence="12 13">DSM 14668</strain>
    </source>
</reference>
<keyword evidence="4" id="KW-0418">Kinase</keyword>
<dbReference type="RefSeq" id="WP_136930478.1">
    <property type="nucleotide sequence ID" value="NZ_SSMQ01000018.1"/>
</dbReference>
<evidence type="ECO:0000256" key="4">
    <source>
        <dbReference type="ARBA" id="ARBA00022777"/>
    </source>
</evidence>
<comment type="caution">
    <text evidence="12">The sequence shown here is derived from an EMBL/GenBank/DDBJ whole genome shotgun (WGS) entry which is preliminary data.</text>
</comment>
<evidence type="ECO:0000259" key="11">
    <source>
        <dbReference type="PROSITE" id="PS50125"/>
    </source>
</evidence>
<dbReference type="Proteomes" id="UP000309215">
    <property type="component" value="Unassembled WGS sequence"/>
</dbReference>
<dbReference type="CDD" id="cd14014">
    <property type="entry name" value="STKc_PknB_like"/>
    <property type="match status" value="1"/>
</dbReference>
<organism evidence="12 13">
    <name type="scientific">Polyangium fumosum</name>
    <dbReference type="NCBI Taxonomy" id="889272"/>
    <lineage>
        <taxon>Bacteria</taxon>
        <taxon>Pseudomonadati</taxon>
        <taxon>Myxococcota</taxon>
        <taxon>Polyangia</taxon>
        <taxon>Polyangiales</taxon>
        <taxon>Polyangiaceae</taxon>
        <taxon>Polyangium</taxon>
    </lineage>
</organism>
<dbReference type="SUPFAM" id="SSF56112">
    <property type="entry name" value="Protein kinase-like (PK-like)"/>
    <property type="match status" value="1"/>
</dbReference>
<dbReference type="PANTHER" id="PTHR43289:SF6">
    <property type="entry name" value="SERINE_THREONINE-PROTEIN KINASE NEKL-3"/>
    <property type="match status" value="1"/>
</dbReference>
<dbReference type="GO" id="GO:0004674">
    <property type="term" value="F:protein serine/threonine kinase activity"/>
    <property type="evidence" value="ECO:0007669"/>
    <property type="project" value="TreeGrafter"/>
</dbReference>
<dbReference type="Gene3D" id="3.40.50.2300">
    <property type="match status" value="1"/>
</dbReference>
<keyword evidence="13" id="KW-1185">Reference proteome</keyword>
<dbReference type="InterPro" id="IPR011009">
    <property type="entry name" value="Kinase-like_dom_sf"/>
</dbReference>
<evidence type="ECO:0000256" key="8">
    <source>
        <dbReference type="SAM" id="MobiDB-lite"/>
    </source>
</evidence>
<dbReference type="PROSITE" id="PS50125">
    <property type="entry name" value="GUANYLATE_CYCLASE_2"/>
    <property type="match status" value="1"/>
</dbReference>
<dbReference type="SMART" id="SM00044">
    <property type="entry name" value="CYCc"/>
    <property type="match status" value="1"/>
</dbReference>
<evidence type="ECO:0000256" key="5">
    <source>
        <dbReference type="ARBA" id="ARBA00022840"/>
    </source>
</evidence>
<feature type="compositionally biased region" description="Gly residues" evidence="8">
    <location>
        <begin position="652"/>
        <end position="667"/>
    </location>
</feature>
<dbReference type="GO" id="GO:0005524">
    <property type="term" value="F:ATP binding"/>
    <property type="evidence" value="ECO:0007669"/>
    <property type="project" value="UniProtKB-UniRule"/>
</dbReference>
<feature type="domain" description="Guanylate cyclase" evidence="11">
    <location>
        <begin position="455"/>
        <end position="585"/>
    </location>
</feature>